<evidence type="ECO:0000313" key="4">
    <source>
        <dbReference type="WBParaSite" id="NBR_0001215501-mRNA-1"/>
    </source>
</evidence>
<dbReference type="Gene3D" id="1.10.287.620">
    <property type="entry name" value="Helix Hairpins"/>
    <property type="match status" value="1"/>
</dbReference>
<evidence type="ECO:0000256" key="1">
    <source>
        <dbReference type="SAM" id="Coils"/>
    </source>
</evidence>
<evidence type="ECO:0000313" key="2">
    <source>
        <dbReference type="EMBL" id="VDL75745.1"/>
    </source>
</evidence>
<keyword evidence="1" id="KW-0175">Coiled coil</keyword>
<protein>
    <submittedName>
        <fullName evidence="4">CUB domain-containing protein</fullName>
    </submittedName>
</protein>
<reference evidence="4" key="1">
    <citation type="submission" date="2017-02" db="UniProtKB">
        <authorList>
            <consortium name="WormBaseParasite"/>
        </authorList>
    </citation>
    <scope>IDENTIFICATION</scope>
</reference>
<dbReference type="Proteomes" id="UP000271162">
    <property type="component" value="Unassembled WGS sequence"/>
</dbReference>
<organism evidence="4">
    <name type="scientific">Nippostrongylus brasiliensis</name>
    <name type="common">Rat hookworm</name>
    <dbReference type="NCBI Taxonomy" id="27835"/>
    <lineage>
        <taxon>Eukaryota</taxon>
        <taxon>Metazoa</taxon>
        <taxon>Ecdysozoa</taxon>
        <taxon>Nematoda</taxon>
        <taxon>Chromadorea</taxon>
        <taxon>Rhabditida</taxon>
        <taxon>Rhabditina</taxon>
        <taxon>Rhabditomorpha</taxon>
        <taxon>Strongyloidea</taxon>
        <taxon>Heligmosomidae</taxon>
        <taxon>Nippostrongylus</taxon>
    </lineage>
</organism>
<reference evidence="2 3" key="2">
    <citation type="submission" date="2018-11" db="EMBL/GenBank/DDBJ databases">
        <authorList>
            <consortium name="Pathogen Informatics"/>
        </authorList>
    </citation>
    <scope>NUCLEOTIDE SEQUENCE [LARGE SCALE GENOMIC DNA]</scope>
</reference>
<name>A0A0N4Y7L5_NIPBR</name>
<proteinExistence type="predicted"/>
<dbReference type="AlphaFoldDB" id="A0A0N4Y7L5"/>
<sequence>MYASALCTSKYRISEIRQAIGAKLAEYDLAPHNDQKFLATEKSAVDQDRVEVTDISAKIQQFSDSLDESTNGAHKKMLDLARQLQTAQQQLNKYQDQLKQIQKNLDDTEYQLQFTDLYLQMVSYNPQDCYFPCLSAPSTTPPPTTMTPPPSTTPSPCSDYECAFDGVCDLDTNNQPYCKCVGNLDGSAHCYTGACVDSGMDVMTDSNTTALFYSPFYGPDTVFEPPTKDLSCMWTLASTDGATGYKTYNTTSFDFTNLHPSASLLFFLPNGAKVQATNQFTLKKLQSVLQEAPIVVVYTAPANVDSTFFFDAIEL</sequence>
<keyword evidence="3" id="KW-1185">Reference proteome</keyword>
<accession>A0A0N4Y7L5</accession>
<dbReference type="WBParaSite" id="NBR_0001215501-mRNA-1">
    <property type="protein sequence ID" value="NBR_0001215501-mRNA-1"/>
    <property type="gene ID" value="NBR_0001215501"/>
</dbReference>
<dbReference type="EMBL" id="UYSL01020685">
    <property type="protein sequence ID" value="VDL75745.1"/>
    <property type="molecule type" value="Genomic_DNA"/>
</dbReference>
<gene>
    <name evidence="2" type="ORF">NBR_LOCUS12156</name>
</gene>
<evidence type="ECO:0000313" key="3">
    <source>
        <dbReference type="Proteomes" id="UP000271162"/>
    </source>
</evidence>
<feature type="coiled-coil region" evidence="1">
    <location>
        <begin position="77"/>
        <end position="111"/>
    </location>
</feature>